<organism evidence="3 4">
    <name type="scientific">Microbacterium azadirachtae</name>
    <dbReference type="NCBI Taxonomy" id="582680"/>
    <lineage>
        <taxon>Bacteria</taxon>
        <taxon>Bacillati</taxon>
        <taxon>Actinomycetota</taxon>
        <taxon>Actinomycetes</taxon>
        <taxon>Micrococcales</taxon>
        <taxon>Microbacteriaceae</taxon>
        <taxon>Microbacterium</taxon>
    </lineage>
</organism>
<dbReference type="AlphaFoldDB" id="A0A1I6GUF1"/>
<evidence type="ECO:0000313" key="4">
    <source>
        <dbReference type="Proteomes" id="UP000198877"/>
    </source>
</evidence>
<dbReference type="InterPro" id="IPR017853">
    <property type="entry name" value="GH"/>
</dbReference>
<feature type="compositionally biased region" description="Pro residues" evidence="1">
    <location>
        <begin position="384"/>
        <end position="393"/>
    </location>
</feature>
<keyword evidence="2" id="KW-0812">Transmembrane</keyword>
<evidence type="ECO:0000256" key="2">
    <source>
        <dbReference type="SAM" id="Phobius"/>
    </source>
</evidence>
<name>A0A1I6GUF1_9MICO</name>
<reference evidence="4" key="1">
    <citation type="submission" date="2016-10" db="EMBL/GenBank/DDBJ databases">
        <authorList>
            <person name="Varghese N."/>
            <person name="Submissions S."/>
        </authorList>
    </citation>
    <scope>NUCLEOTIDE SEQUENCE [LARGE SCALE GENOMIC DNA]</scope>
    <source>
        <strain evidence="4">CL127</strain>
    </source>
</reference>
<proteinExistence type="predicted"/>
<protein>
    <submittedName>
        <fullName evidence="3">Chitinase family 18</fullName>
    </submittedName>
</protein>
<dbReference type="EMBL" id="FOYR01000001">
    <property type="protein sequence ID" value="SFR45864.1"/>
    <property type="molecule type" value="Genomic_DNA"/>
</dbReference>
<accession>A0A1I6GUF1</accession>
<gene>
    <name evidence="3" type="ORF">SAMN04488591_1585</name>
</gene>
<sequence>MTAPSAARPERPRRGWTVLTGLLVALTVAIGMIAVPWFLLQDRPGSSAAAGPRWFGGYVDVTAGGGTAAMASTTAADAVVLAFVASASQDACLPSWGGVYSLAEAAQALDLDGRISRMRQHGRPVAVSFGGAGNIELAGSCGSVGALAGAYATVLDRYAVTTMDLDLGTRSLDDPVAGERRAQAVAQLQANHRARGARLAVWLTLPAGRGGLGTDGLRSIRQMLQAGVDLSGVNALTAGDDASVHGASMGADAVTALTAVHDQLGRLYDDLNVSLPADDAWTIMGATPTIGRTAEHGPVFALNDAATVNAFAREHGLARLSMWSANRDRACAAGAPAADAAAGSCSGIPQQDEAFADVLGRGWGNGVADSGIPSPPVSSSAPPASTPVPSPDP</sequence>
<dbReference type="Proteomes" id="UP000198877">
    <property type="component" value="Unassembled WGS sequence"/>
</dbReference>
<evidence type="ECO:0000256" key="1">
    <source>
        <dbReference type="SAM" id="MobiDB-lite"/>
    </source>
</evidence>
<dbReference type="RefSeq" id="WP_091736962.1">
    <property type="nucleotide sequence ID" value="NZ_FOYR01000001.1"/>
</dbReference>
<feature type="region of interest" description="Disordered" evidence="1">
    <location>
        <begin position="365"/>
        <end position="393"/>
    </location>
</feature>
<dbReference type="InterPro" id="IPR052750">
    <property type="entry name" value="GH18_Chitinase"/>
</dbReference>
<dbReference type="PANTHER" id="PTHR42976">
    <property type="entry name" value="BIFUNCTIONAL CHITINASE/LYSOZYME-RELATED"/>
    <property type="match status" value="1"/>
</dbReference>
<feature type="transmembrane region" description="Helical" evidence="2">
    <location>
        <begin position="16"/>
        <end position="39"/>
    </location>
</feature>
<dbReference type="Gene3D" id="3.20.20.80">
    <property type="entry name" value="Glycosidases"/>
    <property type="match status" value="1"/>
</dbReference>
<dbReference type="SUPFAM" id="SSF51445">
    <property type="entry name" value="(Trans)glycosidases"/>
    <property type="match status" value="1"/>
</dbReference>
<keyword evidence="2" id="KW-1133">Transmembrane helix</keyword>
<dbReference type="PANTHER" id="PTHR42976:SF1">
    <property type="entry name" value="GH18 DOMAIN-CONTAINING PROTEIN-RELATED"/>
    <property type="match status" value="1"/>
</dbReference>
<evidence type="ECO:0000313" key="3">
    <source>
        <dbReference type="EMBL" id="SFR45864.1"/>
    </source>
</evidence>
<keyword evidence="2" id="KW-0472">Membrane</keyword>